<dbReference type="Pfam" id="PF11804">
    <property type="entry name" value="DUF3325"/>
    <property type="match status" value="1"/>
</dbReference>
<evidence type="ECO:0008006" key="4">
    <source>
        <dbReference type="Google" id="ProtNLM"/>
    </source>
</evidence>
<dbReference type="AlphaFoldDB" id="A0A1G8KHP1"/>
<keyword evidence="1" id="KW-0472">Membrane</keyword>
<dbReference type="RefSeq" id="WP_089845123.1">
    <property type="nucleotide sequence ID" value="NZ_FNEJ01000004.1"/>
</dbReference>
<keyword evidence="1" id="KW-1133">Transmembrane helix</keyword>
<reference evidence="2 3" key="1">
    <citation type="submission" date="2016-10" db="EMBL/GenBank/DDBJ databases">
        <authorList>
            <person name="de Groot N.N."/>
        </authorList>
    </citation>
    <scope>NUCLEOTIDE SEQUENCE [LARGE SCALE GENOMIC DNA]</scope>
    <source>
        <strain evidence="2 3">DSM 26424</strain>
    </source>
</reference>
<evidence type="ECO:0000313" key="3">
    <source>
        <dbReference type="Proteomes" id="UP000199093"/>
    </source>
</evidence>
<dbReference type="EMBL" id="FNEJ01000004">
    <property type="protein sequence ID" value="SDI42931.1"/>
    <property type="molecule type" value="Genomic_DNA"/>
</dbReference>
<dbReference type="OrthoDB" id="6009065at2"/>
<feature type="transmembrane region" description="Helical" evidence="1">
    <location>
        <begin position="40"/>
        <end position="57"/>
    </location>
</feature>
<dbReference type="STRING" id="555512.SAMN04487993_1004270"/>
<name>A0A1G8KHP1_9RHOB</name>
<accession>A0A1G8KHP1</accession>
<organism evidence="2 3">
    <name type="scientific">Salipiger marinus</name>
    <dbReference type="NCBI Taxonomy" id="555512"/>
    <lineage>
        <taxon>Bacteria</taxon>
        <taxon>Pseudomonadati</taxon>
        <taxon>Pseudomonadota</taxon>
        <taxon>Alphaproteobacteria</taxon>
        <taxon>Rhodobacterales</taxon>
        <taxon>Roseobacteraceae</taxon>
        <taxon>Salipiger</taxon>
    </lineage>
</organism>
<feature type="transmembrane region" description="Helical" evidence="1">
    <location>
        <begin position="64"/>
        <end position="87"/>
    </location>
</feature>
<keyword evidence="3" id="KW-1185">Reference proteome</keyword>
<proteinExistence type="predicted"/>
<protein>
    <recommendedName>
        <fullName evidence="4">DUF3325 domain-containing protein</fullName>
    </recommendedName>
</protein>
<dbReference type="InterPro" id="IPR021762">
    <property type="entry name" value="DUF3325"/>
</dbReference>
<keyword evidence="1" id="KW-0812">Transmembrane</keyword>
<sequence length="111" mass="11595">MAGWLSLLLCYAGFAALACAMPRHFAQLTGRRGAPLRPRLWQGAGALLLALSLWAALDQWGRGLGLTAWAGILTLAALALGLLLTGIEERAPRLLLVLPALLVAGLMLAAA</sequence>
<feature type="transmembrane region" description="Helical" evidence="1">
    <location>
        <begin position="93"/>
        <end position="110"/>
    </location>
</feature>
<dbReference type="Proteomes" id="UP000199093">
    <property type="component" value="Unassembled WGS sequence"/>
</dbReference>
<evidence type="ECO:0000313" key="2">
    <source>
        <dbReference type="EMBL" id="SDI42931.1"/>
    </source>
</evidence>
<evidence type="ECO:0000256" key="1">
    <source>
        <dbReference type="SAM" id="Phobius"/>
    </source>
</evidence>
<gene>
    <name evidence="2" type="ORF">SAMN04487993_1004270</name>
</gene>